<keyword evidence="1" id="KW-1185">Reference proteome</keyword>
<proteinExistence type="predicted"/>
<evidence type="ECO:0000313" key="1">
    <source>
        <dbReference type="Proteomes" id="UP000046393"/>
    </source>
</evidence>
<dbReference type="WBParaSite" id="SMUV_0001044701-mRNA-1">
    <property type="protein sequence ID" value="SMUV_0001044701-mRNA-1"/>
    <property type="gene ID" value="SMUV_0001044701"/>
</dbReference>
<accession>A0A0N5AZM1</accession>
<dbReference type="AlphaFoldDB" id="A0A0N5AZM1"/>
<reference evidence="2" key="1">
    <citation type="submission" date="2017-02" db="UniProtKB">
        <authorList>
            <consortium name="WormBaseParasite"/>
        </authorList>
    </citation>
    <scope>IDENTIFICATION</scope>
</reference>
<name>A0A0N5AZM1_9BILA</name>
<organism evidence="1 2">
    <name type="scientific">Syphacia muris</name>
    <dbReference type="NCBI Taxonomy" id="451379"/>
    <lineage>
        <taxon>Eukaryota</taxon>
        <taxon>Metazoa</taxon>
        <taxon>Ecdysozoa</taxon>
        <taxon>Nematoda</taxon>
        <taxon>Chromadorea</taxon>
        <taxon>Rhabditida</taxon>
        <taxon>Spirurina</taxon>
        <taxon>Oxyuridomorpha</taxon>
        <taxon>Oxyuroidea</taxon>
        <taxon>Oxyuridae</taxon>
        <taxon>Syphacia</taxon>
    </lineage>
</organism>
<protein>
    <submittedName>
        <fullName evidence="2">Protein LAZY 1-like</fullName>
    </submittedName>
</protein>
<dbReference type="Proteomes" id="UP000046393">
    <property type="component" value="Unplaced"/>
</dbReference>
<sequence length="266" mass="30358">MENFEFSDTFNAQQTAAAATSAETDKLPLLDSPISAGFENYVRSCFRPGTKLPSSLATDQGVSASRMLKMEGTFGPGALDETYDDDVLRDPLEKLYSEMGLSSFLSSSLKNNCLTQYPVYTPKQSSEYYSTLFGHSENNHNDTDLLLSSVCKQSLLAISKTFLKLKQLFPRLFIAISERKSKNYKKEKEDADAKWRKNNRQMVIDYKDYGSLRLSPYMYQEHPYVRPQDSRIVGSNFVQITSRPKDNFLEKIDKTLAEVRAMPRFY</sequence>
<evidence type="ECO:0000313" key="2">
    <source>
        <dbReference type="WBParaSite" id="SMUV_0001044701-mRNA-1"/>
    </source>
</evidence>